<dbReference type="PANTHER" id="PTHR46656:SF3">
    <property type="entry name" value="PUTATIVE-RELATED"/>
    <property type="match status" value="1"/>
</dbReference>
<name>A0A212JPM0_9PROT</name>
<dbReference type="Gene3D" id="3.40.50.2000">
    <property type="entry name" value="Glycogen Phosphorylase B"/>
    <property type="match status" value="1"/>
</dbReference>
<protein>
    <recommendedName>
        <fullName evidence="2">Glycosyltransferase</fullName>
    </recommendedName>
</protein>
<proteinExistence type="predicted"/>
<accession>A0A212JPM0</accession>
<dbReference type="SUPFAM" id="SSF53756">
    <property type="entry name" value="UDP-Glycosyltransferase/glycogen phosphorylase"/>
    <property type="match status" value="1"/>
</dbReference>
<sequence>MRRRFGIGWQVGGTTGWGVYGLSLMLRGAERGMIPVPVYVSRSFAPDPIEARLLAPLAKHWDIEQRFFDLAEGSVAVDYPFLVGLGNDLRPYDAVARIAGAPNVGVAFFEYRDIAAADVAFARERFAAIVAGSSWNAEVLADLGFANVVACPQGVDLTRFHPGPRTGGLGDRFVVFSGGKLEFRKGQDIVVEAFRRFHARHPEALLVTAWHNHWDVSVASLECSPHRLGAPKRGADGAWDISGWLSGLGLPRDAVLDLGEVPHAAMPRLLRACDVGVFPNRCEGGTNLVAMECMACGVPAILSDNTGHRDLLARPGAALALRTQRAVAPQPGDPPGFLADWGESDPDEIVERLETVFAGRAAGLGAAGAAFLAEWSWPRQIDALFAALGWD</sequence>
<gene>
    <name evidence="1" type="ORF">KL86APRO_11423</name>
</gene>
<dbReference type="PANTHER" id="PTHR46656">
    <property type="entry name" value="PUTATIVE-RELATED"/>
    <property type="match status" value="1"/>
</dbReference>
<evidence type="ECO:0000313" key="1">
    <source>
        <dbReference type="EMBL" id="SBW01396.1"/>
    </source>
</evidence>
<dbReference type="EMBL" id="FLUO01000001">
    <property type="protein sequence ID" value="SBW01396.1"/>
    <property type="molecule type" value="Genomic_DNA"/>
</dbReference>
<dbReference type="AlphaFoldDB" id="A0A212JPM0"/>
<reference evidence="1" key="1">
    <citation type="submission" date="2016-04" db="EMBL/GenBank/DDBJ databases">
        <authorList>
            <person name="Evans L.H."/>
            <person name="Alamgir A."/>
            <person name="Owens N."/>
            <person name="Weber N.D."/>
            <person name="Virtaneva K."/>
            <person name="Barbian K."/>
            <person name="Babar A."/>
            <person name="Rosenke K."/>
        </authorList>
    </citation>
    <scope>NUCLEOTIDE SEQUENCE</scope>
    <source>
        <strain evidence="1">86</strain>
    </source>
</reference>
<organism evidence="1">
    <name type="scientific">uncultured Alphaproteobacteria bacterium</name>
    <dbReference type="NCBI Taxonomy" id="91750"/>
    <lineage>
        <taxon>Bacteria</taxon>
        <taxon>Pseudomonadati</taxon>
        <taxon>Pseudomonadota</taxon>
        <taxon>Alphaproteobacteria</taxon>
        <taxon>environmental samples</taxon>
    </lineage>
</organism>
<dbReference type="Pfam" id="PF13692">
    <property type="entry name" value="Glyco_trans_1_4"/>
    <property type="match status" value="1"/>
</dbReference>
<evidence type="ECO:0008006" key="2">
    <source>
        <dbReference type="Google" id="ProtNLM"/>
    </source>
</evidence>